<feature type="domain" description="Thiamine pyrophosphate enzyme TPP-binding" evidence="3">
    <location>
        <begin position="41"/>
        <end position="154"/>
    </location>
</feature>
<keyword evidence="2" id="KW-0456">Lyase</keyword>
<dbReference type="PANTHER" id="PTHR42818:SF1">
    <property type="entry name" value="SULFOPYRUVATE DECARBOXYLASE"/>
    <property type="match status" value="1"/>
</dbReference>
<dbReference type="Gene3D" id="3.40.50.970">
    <property type="match status" value="1"/>
</dbReference>
<dbReference type="InterPro" id="IPR051818">
    <property type="entry name" value="TPP_dependent_decarboxylase"/>
</dbReference>
<accession>A0A5N8XRG2</accession>
<dbReference type="RefSeq" id="WP_152775387.1">
    <property type="nucleotide sequence ID" value="NZ_VJZC01000360.1"/>
</dbReference>
<dbReference type="GO" id="GO:0016831">
    <property type="term" value="F:carboxy-lyase activity"/>
    <property type="evidence" value="ECO:0007669"/>
    <property type="project" value="UniProtKB-KW"/>
</dbReference>
<dbReference type="GO" id="GO:0030976">
    <property type="term" value="F:thiamine pyrophosphate binding"/>
    <property type="evidence" value="ECO:0007669"/>
    <property type="project" value="InterPro"/>
</dbReference>
<reference evidence="4 5" key="1">
    <citation type="submission" date="2019-07" db="EMBL/GenBank/DDBJ databases">
        <title>New species of Amycolatopsis and Streptomyces.</title>
        <authorList>
            <person name="Duangmal K."/>
            <person name="Teo W.F.A."/>
            <person name="Lipun K."/>
        </authorList>
    </citation>
    <scope>NUCLEOTIDE SEQUENCE [LARGE SCALE GENOMIC DNA]</scope>
    <source>
        <strain evidence="4 5">NBRC 106415</strain>
    </source>
</reference>
<gene>
    <name evidence="4" type="ORF">FNH08_34095</name>
</gene>
<protein>
    <recommendedName>
        <fullName evidence="3">Thiamine pyrophosphate enzyme TPP-binding domain-containing protein</fullName>
    </recommendedName>
</protein>
<dbReference type="InterPro" id="IPR011766">
    <property type="entry name" value="TPP_enzyme_TPP-bd"/>
</dbReference>
<keyword evidence="5" id="KW-1185">Reference proteome</keyword>
<evidence type="ECO:0000259" key="3">
    <source>
        <dbReference type="Pfam" id="PF02775"/>
    </source>
</evidence>
<dbReference type="SUPFAM" id="SSF52518">
    <property type="entry name" value="Thiamin diphosphate-binding fold (THDP-binding)"/>
    <property type="match status" value="1"/>
</dbReference>
<keyword evidence="1" id="KW-0210">Decarboxylase</keyword>
<dbReference type="GO" id="GO:0000287">
    <property type="term" value="F:magnesium ion binding"/>
    <property type="evidence" value="ECO:0007669"/>
    <property type="project" value="UniProtKB-ARBA"/>
</dbReference>
<dbReference type="Pfam" id="PF02775">
    <property type="entry name" value="TPP_enzyme_C"/>
    <property type="match status" value="1"/>
</dbReference>
<proteinExistence type="predicted"/>
<dbReference type="EMBL" id="VJZC01000360">
    <property type="protein sequence ID" value="MPY61994.1"/>
    <property type="molecule type" value="Genomic_DNA"/>
</dbReference>
<dbReference type="AlphaFoldDB" id="A0A5N8XRG2"/>
<organism evidence="4 5">
    <name type="scientific">Streptomyces spongiae</name>
    <dbReference type="NCBI Taxonomy" id="565072"/>
    <lineage>
        <taxon>Bacteria</taxon>
        <taxon>Bacillati</taxon>
        <taxon>Actinomycetota</taxon>
        <taxon>Actinomycetes</taxon>
        <taxon>Kitasatosporales</taxon>
        <taxon>Streptomycetaceae</taxon>
        <taxon>Streptomyces</taxon>
    </lineage>
</organism>
<dbReference type="PANTHER" id="PTHR42818">
    <property type="entry name" value="SULFOPYRUVATE DECARBOXYLASE SUBUNIT ALPHA"/>
    <property type="match status" value="1"/>
</dbReference>
<comment type="caution">
    <text evidence="4">The sequence shown here is derived from an EMBL/GenBank/DDBJ whole genome shotgun (WGS) entry which is preliminary data.</text>
</comment>
<evidence type="ECO:0000313" key="4">
    <source>
        <dbReference type="EMBL" id="MPY61994.1"/>
    </source>
</evidence>
<dbReference type="OrthoDB" id="9785953at2"/>
<evidence type="ECO:0000313" key="5">
    <source>
        <dbReference type="Proteomes" id="UP000400924"/>
    </source>
</evidence>
<evidence type="ECO:0000256" key="2">
    <source>
        <dbReference type="ARBA" id="ARBA00023239"/>
    </source>
</evidence>
<sequence length="189" mass="19621">MNKTEAIRAVIDATGAEPVVFTTGFSCRIARGIADRASHFYMTGSMGLAADIGIGIALHSTVPVVVVDGDGSLAMNPGCLLTAGALPGLPLLHLLLDDRSYESTGGQHVPSERVDFCALARAAGYAEVLCADGIGDFREALASGLTCSAPVFVHAVLAAPEGALPPPRIDLGLDEVRRRFSDHLGLVVR</sequence>
<dbReference type="Proteomes" id="UP000400924">
    <property type="component" value="Unassembled WGS sequence"/>
</dbReference>
<evidence type="ECO:0000256" key="1">
    <source>
        <dbReference type="ARBA" id="ARBA00022793"/>
    </source>
</evidence>
<name>A0A5N8XRG2_9ACTN</name>
<dbReference type="InterPro" id="IPR029061">
    <property type="entry name" value="THDP-binding"/>
</dbReference>